<name>K4ILD3_PSYTT</name>
<organism evidence="1 2">
    <name type="scientific">Psychroflexus torquis (strain ATCC 700755 / CIP 106069 / ACAM 623)</name>
    <dbReference type="NCBI Taxonomy" id="313595"/>
    <lineage>
        <taxon>Bacteria</taxon>
        <taxon>Pseudomonadati</taxon>
        <taxon>Bacteroidota</taxon>
        <taxon>Flavobacteriia</taxon>
        <taxon>Flavobacteriales</taxon>
        <taxon>Flavobacteriaceae</taxon>
        <taxon>Psychroflexus</taxon>
    </lineage>
</organism>
<evidence type="ECO:0000313" key="2">
    <source>
        <dbReference type="Proteomes" id="UP000008514"/>
    </source>
</evidence>
<reference evidence="1" key="1">
    <citation type="submission" date="2006-03" db="EMBL/GenBank/DDBJ databases">
        <authorList>
            <person name="Bowman J."/>
            <person name="Ferriera S."/>
            <person name="Johnson J."/>
            <person name="Kravitz S."/>
            <person name="Halpern A."/>
            <person name="Remington K."/>
            <person name="Beeson K."/>
            <person name="Tran B."/>
            <person name="Rogers Y.-H."/>
            <person name="Friedman R."/>
            <person name="Venter J.C."/>
        </authorList>
    </citation>
    <scope>NUCLEOTIDE SEQUENCE [LARGE SCALE GENOMIC DNA]</scope>
    <source>
        <strain evidence="1">ATCC 700755</strain>
    </source>
</reference>
<dbReference type="EMBL" id="CP003879">
    <property type="protein sequence ID" value="AFU70588.1"/>
    <property type="molecule type" value="Genomic_DNA"/>
</dbReference>
<protein>
    <submittedName>
        <fullName evidence="1">Uncharacterized protein</fullName>
    </submittedName>
</protein>
<dbReference type="Proteomes" id="UP000008514">
    <property type="component" value="Chromosome"/>
</dbReference>
<dbReference type="HOGENOM" id="CLU_2651856_0_0_10"/>
<sequence length="76" mass="8507">MNNRGNIILILIISILLLNYSNSGKKTNENEYFKIQKLNQTGFYYSTKYGGLLGGVQEITLSKDSIGLINGTDNFK</sequence>
<gene>
    <name evidence="1" type="ordered locus">P700755_004033</name>
</gene>
<proteinExistence type="predicted"/>
<reference evidence="1" key="2">
    <citation type="submission" date="2012-09" db="EMBL/GenBank/DDBJ databases">
        <title>The complete sequence of Psychroflexus torquis an extreme psychrophile from sea-ice that is stimulated by light.</title>
        <authorList>
            <person name="Feng S."/>
            <person name="Powell S.M."/>
            <person name="Bowman J.P."/>
        </authorList>
    </citation>
    <scope>NUCLEOTIDE SEQUENCE [LARGE SCALE GENOMIC DNA]</scope>
    <source>
        <strain evidence="1">ATCC 700755</strain>
    </source>
</reference>
<dbReference type="AlphaFoldDB" id="K4ILD3"/>
<dbReference type="RefSeq" id="WP_015026117.1">
    <property type="nucleotide sequence ID" value="NC_018721.1"/>
</dbReference>
<keyword evidence="2" id="KW-1185">Reference proteome</keyword>
<dbReference type="KEGG" id="ptq:P700755_004033"/>
<accession>K4ILD3</accession>
<evidence type="ECO:0000313" key="1">
    <source>
        <dbReference type="EMBL" id="AFU70588.1"/>
    </source>
</evidence>